<dbReference type="Pfam" id="PF05683">
    <property type="entry name" value="Fumerase_C"/>
    <property type="match status" value="1"/>
</dbReference>
<proteinExistence type="inferred from homology"/>
<feature type="domain" description="Fe-S hydro-lyase tartrate dehydratase beta-type catalytic" evidence="3">
    <location>
        <begin position="16"/>
        <end position="188"/>
    </location>
</feature>
<dbReference type="EMBL" id="JBDPGJ010000005">
    <property type="protein sequence ID" value="MEX0408488.1"/>
    <property type="molecule type" value="Genomic_DNA"/>
</dbReference>
<gene>
    <name evidence="4" type="ORF">ABGN05_22770</name>
</gene>
<dbReference type="SUPFAM" id="SSF117457">
    <property type="entry name" value="FumA C-terminal domain-like"/>
    <property type="match status" value="1"/>
</dbReference>
<dbReference type="Proteomes" id="UP001556692">
    <property type="component" value="Unassembled WGS sequence"/>
</dbReference>
<dbReference type="InterPro" id="IPR004647">
    <property type="entry name" value="Fe-S_hydro-lyase_TtdB-typ_cat"/>
</dbReference>
<name>A0ABV3SQJ9_9HYPH</name>
<dbReference type="PANTHER" id="PTHR43351">
    <property type="entry name" value="L(+)-TARTRATE DEHYDRATASE SUBUNIT BETA"/>
    <property type="match status" value="1"/>
</dbReference>
<evidence type="ECO:0000256" key="1">
    <source>
        <dbReference type="ARBA" id="ARBA00008876"/>
    </source>
</evidence>
<comment type="caution">
    <text evidence="4">The sequence shown here is derived from an EMBL/GenBank/DDBJ whole genome shotgun (WGS) entry which is preliminary data.</text>
</comment>
<evidence type="ECO:0000313" key="4">
    <source>
        <dbReference type="EMBL" id="MEX0408488.1"/>
    </source>
</evidence>
<sequence length="221" mass="23982">MSDGSPPALPRLTLPLSRDEARALRLGDTVILDGEVTITAGFPTHQRMAEALDRGQPLPFPKAGSAFFHMGSSCRAEGDRWVTNYVNPTTSTRFDDYMPGIIRRLGLTATGGKGGMGRACVEALREVGGVYFSMPGGASPLLSIGAVERLETAWDDLIEQFRLSRFRLDGFGPVTVAIDAHGNSMYDTLQEQASARMPRILEELEQARRDSAARRATPPST</sequence>
<dbReference type="PANTHER" id="PTHR43351:SF2">
    <property type="entry name" value="L(+)-TARTRATE DEHYDRATASE SUBUNIT BETA-RELATED"/>
    <property type="match status" value="1"/>
</dbReference>
<reference evidence="4 5" key="1">
    <citation type="submission" date="2024-05" db="EMBL/GenBank/DDBJ databases">
        <authorList>
            <person name="Jiang F."/>
        </authorList>
    </citation>
    <scope>NUCLEOTIDE SEQUENCE [LARGE SCALE GENOMIC DNA]</scope>
    <source>
        <strain evidence="4 5">LZ166</strain>
    </source>
</reference>
<dbReference type="InterPro" id="IPR036660">
    <property type="entry name" value="Fe-S_hydroAse_TtdB_cat_sf"/>
</dbReference>
<dbReference type="Gene3D" id="3.20.130.10">
    <property type="entry name" value="Fe-S hydro-lyase, tartrate dehydratase beta-type, catalytic domain"/>
    <property type="match status" value="1"/>
</dbReference>
<evidence type="ECO:0000256" key="2">
    <source>
        <dbReference type="ARBA" id="ARBA00023239"/>
    </source>
</evidence>
<evidence type="ECO:0000313" key="5">
    <source>
        <dbReference type="Proteomes" id="UP001556692"/>
    </source>
</evidence>
<dbReference type="RefSeq" id="WP_367956352.1">
    <property type="nucleotide sequence ID" value="NZ_JBDPGJ010000005.1"/>
</dbReference>
<accession>A0ABV3SQJ9</accession>
<organism evidence="4 5">
    <name type="scientific">Aquibium pacificus</name>
    <dbReference type="NCBI Taxonomy" id="3153579"/>
    <lineage>
        <taxon>Bacteria</taxon>
        <taxon>Pseudomonadati</taxon>
        <taxon>Pseudomonadota</taxon>
        <taxon>Alphaproteobacteria</taxon>
        <taxon>Hyphomicrobiales</taxon>
        <taxon>Phyllobacteriaceae</taxon>
        <taxon>Aquibium</taxon>
    </lineage>
</organism>
<keyword evidence="5" id="KW-1185">Reference proteome</keyword>
<comment type="similarity">
    <text evidence="1">Belongs to the class-I fumarase family.</text>
</comment>
<protein>
    <submittedName>
        <fullName evidence="4">Fumarate hydratase C-terminal domain-containing protein</fullName>
    </submittedName>
</protein>
<evidence type="ECO:0000259" key="3">
    <source>
        <dbReference type="Pfam" id="PF05683"/>
    </source>
</evidence>
<keyword evidence="2" id="KW-0456">Lyase</keyword>